<evidence type="ECO:0000256" key="2">
    <source>
        <dbReference type="ARBA" id="ARBA00023125"/>
    </source>
</evidence>
<evidence type="ECO:0000256" key="3">
    <source>
        <dbReference type="ARBA" id="ARBA00023163"/>
    </source>
</evidence>
<dbReference type="AlphaFoldDB" id="A0A845GJE5"/>
<dbReference type="InterPro" id="IPR011075">
    <property type="entry name" value="TetR_C"/>
</dbReference>
<comment type="caution">
    <text evidence="6">The sequence shown here is derived from an EMBL/GenBank/DDBJ whole genome shotgun (WGS) entry which is preliminary data.</text>
</comment>
<dbReference type="Gene3D" id="1.10.10.60">
    <property type="entry name" value="Homeodomain-like"/>
    <property type="match status" value="1"/>
</dbReference>
<keyword evidence="3" id="KW-0804">Transcription</keyword>
<dbReference type="PANTHER" id="PTHR47506">
    <property type="entry name" value="TRANSCRIPTIONAL REGULATORY PROTEIN"/>
    <property type="match status" value="1"/>
</dbReference>
<dbReference type="PROSITE" id="PS50977">
    <property type="entry name" value="HTH_TETR_2"/>
    <property type="match status" value="1"/>
</dbReference>
<evidence type="ECO:0000313" key="6">
    <source>
        <dbReference type="EMBL" id="MYM93198.1"/>
    </source>
</evidence>
<dbReference type="PANTHER" id="PTHR47506:SF6">
    <property type="entry name" value="HTH-TYPE TRANSCRIPTIONAL REPRESSOR NEMR"/>
    <property type="match status" value="1"/>
</dbReference>
<evidence type="ECO:0000256" key="1">
    <source>
        <dbReference type="ARBA" id="ARBA00023015"/>
    </source>
</evidence>
<sequence length="221" mass="24135">MQPDKHERTHAAIMQQAISEACKNGMERLSFSVLAEQLGMSKSGVYAHFGSVDALHLQVVEAYCLRFERQTFGAALAVPPGLPRLRVIFANWCGHIGAGNWLEVPPFGGAGEPGQVAAPARQKWIKALLAWRARLAACVSDAMAARQLSACTNRTQLADDIYGLIVVLHHEIRFFNNADAVRRAVARFRSMLSAAGARAERRHAADHQGAIAHSWMGLLTD</sequence>
<dbReference type="InterPro" id="IPR009057">
    <property type="entry name" value="Homeodomain-like_sf"/>
</dbReference>
<dbReference type="SUPFAM" id="SSF48498">
    <property type="entry name" value="Tetracyclin repressor-like, C-terminal domain"/>
    <property type="match status" value="1"/>
</dbReference>
<evidence type="ECO:0000256" key="4">
    <source>
        <dbReference type="PROSITE-ProRule" id="PRU00335"/>
    </source>
</evidence>
<evidence type="ECO:0000313" key="7">
    <source>
        <dbReference type="Proteomes" id="UP000447355"/>
    </source>
</evidence>
<accession>A0A845GJE5</accession>
<dbReference type="EMBL" id="WWCX01000003">
    <property type="protein sequence ID" value="MYM93198.1"/>
    <property type="molecule type" value="Genomic_DNA"/>
</dbReference>
<dbReference type="Gene3D" id="1.10.357.10">
    <property type="entry name" value="Tetracycline Repressor, domain 2"/>
    <property type="match status" value="1"/>
</dbReference>
<feature type="domain" description="HTH tetR-type" evidence="5">
    <location>
        <begin position="7"/>
        <end position="67"/>
    </location>
</feature>
<feature type="DNA-binding region" description="H-T-H motif" evidence="4">
    <location>
        <begin position="30"/>
        <end position="49"/>
    </location>
</feature>
<protein>
    <submittedName>
        <fullName evidence="6">TetR family transcriptional regulator</fullName>
    </submittedName>
</protein>
<dbReference type="Proteomes" id="UP000447355">
    <property type="component" value="Unassembled WGS sequence"/>
</dbReference>
<dbReference type="Pfam" id="PF16925">
    <property type="entry name" value="TetR_C_13"/>
    <property type="match status" value="1"/>
</dbReference>
<reference evidence="6" key="1">
    <citation type="submission" date="2019-12" db="EMBL/GenBank/DDBJ databases">
        <title>Novel species isolated from a subtropical stream in China.</title>
        <authorList>
            <person name="Lu H."/>
        </authorList>
    </citation>
    <scope>NUCLEOTIDE SEQUENCE [LARGE SCALE GENOMIC DNA]</scope>
    <source>
        <strain evidence="6">FT81W</strain>
    </source>
</reference>
<keyword evidence="1" id="KW-0805">Transcription regulation</keyword>
<dbReference type="InterPro" id="IPR001647">
    <property type="entry name" value="HTH_TetR"/>
</dbReference>
<dbReference type="SUPFAM" id="SSF46689">
    <property type="entry name" value="Homeodomain-like"/>
    <property type="match status" value="1"/>
</dbReference>
<dbReference type="Pfam" id="PF00440">
    <property type="entry name" value="TetR_N"/>
    <property type="match status" value="1"/>
</dbReference>
<gene>
    <name evidence="6" type="ORF">GTP90_04920</name>
</gene>
<dbReference type="InterPro" id="IPR036271">
    <property type="entry name" value="Tet_transcr_reg_TetR-rel_C_sf"/>
</dbReference>
<organism evidence="6 7">
    <name type="scientific">Duganella vulcania</name>
    <dbReference type="NCBI Taxonomy" id="2692166"/>
    <lineage>
        <taxon>Bacteria</taxon>
        <taxon>Pseudomonadati</taxon>
        <taxon>Pseudomonadota</taxon>
        <taxon>Betaproteobacteria</taxon>
        <taxon>Burkholderiales</taxon>
        <taxon>Oxalobacteraceae</taxon>
        <taxon>Telluria group</taxon>
        <taxon>Duganella</taxon>
    </lineage>
</organism>
<name>A0A845GJE5_9BURK</name>
<keyword evidence="2 4" id="KW-0238">DNA-binding</keyword>
<evidence type="ECO:0000259" key="5">
    <source>
        <dbReference type="PROSITE" id="PS50977"/>
    </source>
</evidence>
<dbReference type="GO" id="GO:0003677">
    <property type="term" value="F:DNA binding"/>
    <property type="evidence" value="ECO:0007669"/>
    <property type="project" value="UniProtKB-UniRule"/>
</dbReference>
<dbReference type="RefSeq" id="WP_161082441.1">
    <property type="nucleotide sequence ID" value="NZ_WWCX01000003.1"/>
</dbReference>
<proteinExistence type="predicted"/>